<dbReference type="SUPFAM" id="SSF49695">
    <property type="entry name" value="gamma-Crystallin-like"/>
    <property type="match status" value="1"/>
</dbReference>
<dbReference type="AlphaFoldDB" id="A0A150QU04"/>
<proteinExistence type="predicted"/>
<protein>
    <submittedName>
        <fullName evidence="1">Uncharacterized protein</fullName>
    </submittedName>
</protein>
<organism evidence="1 2">
    <name type="scientific">Sorangium cellulosum</name>
    <name type="common">Polyangium cellulosum</name>
    <dbReference type="NCBI Taxonomy" id="56"/>
    <lineage>
        <taxon>Bacteria</taxon>
        <taxon>Pseudomonadati</taxon>
        <taxon>Myxococcota</taxon>
        <taxon>Polyangia</taxon>
        <taxon>Polyangiales</taxon>
        <taxon>Polyangiaceae</taxon>
        <taxon>Sorangium</taxon>
    </lineage>
</organism>
<sequence length="368" mass="39582">MGGVIMKRSNLDLVDITDIQRQRAARSPARMSMRRCQGLLLSLAVGALSSGCAVEASDGDEEASIGDASAALMTGAVQLYAARNFSGRTASFDVDKGTIADSGRLAAAGLHNAVGSLSLFGVPSSGSVFVFEHEDASGRFVSVTGNATSPVMVPELPHLYHRASVVWVADHGSGSIRIPLQALADRARNIPLPQMRRVSWRQPTLRLRPMQGFADAIVEGEVRVPFPLRNRKVRITVHIRPEVSSPTDVRFVYAGYERDIRPCWSNDGPICGPMAQEIDRHMDSAGIQHQLDESLNNMLMEAGKRLSALTCPGGSLGVRRVNVLPTAIEFVVAETETERGCLEVVRAFVPDDGLSLDRPAGMVSTGIL</sequence>
<name>A0A150QU04_SORCE</name>
<evidence type="ECO:0000313" key="1">
    <source>
        <dbReference type="EMBL" id="KYF71501.1"/>
    </source>
</evidence>
<accession>A0A150QU04</accession>
<gene>
    <name evidence="1" type="ORF">BE15_36480</name>
</gene>
<comment type="caution">
    <text evidence="1">The sequence shown here is derived from an EMBL/GenBank/DDBJ whole genome shotgun (WGS) entry which is preliminary data.</text>
</comment>
<dbReference type="EMBL" id="JEMA01000332">
    <property type="protein sequence ID" value="KYF71501.1"/>
    <property type="molecule type" value="Genomic_DNA"/>
</dbReference>
<dbReference type="InterPro" id="IPR011024">
    <property type="entry name" value="G_crystallin-like"/>
</dbReference>
<reference evidence="1 2" key="1">
    <citation type="submission" date="2014-02" db="EMBL/GenBank/DDBJ databases">
        <title>The small core and large imbalanced accessory genome model reveals a collaborative survival strategy of Sorangium cellulosum strains in nature.</title>
        <authorList>
            <person name="Han K."/>
            <person name="Peng R."/>
            <person name="Blom J."/>
            <person name="Li Y.-Z."/>
        </authorList>
    </citation>
    <scope>NUCLEOTIDE SEQUENCE [LARGE SCALE GENOMIC DNA]</scope>
    <source>
        <strain evidence="1 2">So0008-312</strain>
    </source>
</reference>
<dbReference type="Proteomes" id="UP000075260">
    <property type="component" value="Unassembled WGS sequence"/>
</dbReference>
<evidence type="ECO:0000313" key="2">
    <source>
        <dbReference type="Proteomes" id="UP000075260"/>
    </source>
</evidence>